<dbReference type="SUPFAM" id="SSF103088">
    <property type="entry name" value="OmpA-like"/>
    <property type="match status" value="1"/>
</dbReference>
<dbReference type="RefSeq" id="WP_141340036.1">
    <property type="nucleotide sequence ID" value="NZ_CP121646.1"/>
</dbReference>
<protein>
    <submittedName>
        <fullName evidence="2">OmpA family protein</fullName>
    </submittedName>
</protein>
<reference evidence="2 3" key="1">
    <citation type="submission" date="2023-04" db="EMBL/GenBank/DDBJ databases">
        <title>Australian commercial rhizobial inoculants.</title>
        <authorList>
            <person name="Kohlmeier M.G."/>
            <person name="O'Hara G.W."/>
            <person name="Colombi E."/>
            <person name="Ramsay J.P."/>
            <person name="Terpolilli J."/>
        </authorList>
    </citation>
    <scope>NUCLEOTIDE SEQUENCE [LARGE SCALE GENOMIC DNA]</scope>
    <source>
        <strain evidence="2 3">CB627</strain>
    </source>
</reference>
<dbReference type="InterPro" id="IPR006664">
    <property type="entry name" value="OMP_bac"/>
</dbReference>
<feature type="compositionally biased region" description="Pro residues" evidence="1">
    <location>
        <begin position="130"/>
        <end position="146"/>
    </location>
</feature>
<gene>
    <name evidence="2" type="ORF">QA636_36550</name>
</gene>
<evidence type="ECO:0000256" key="1">
    <source>
        <dbReference type="SAM" id="MobiDB-lite"/>
    </source>
</evidence>
<feature type="region of interest" description="Disordered" evidence="1">
    <location>
        <begin position="127"/>
        <end position="147"/>
    </location>
</feature>
<keyword evidence="3" id="KW-1185">Reference proteome</keyword>
<dbReference type="Gene3D" id="3.30.1330.60">
    <property type="entry name" value="OmpA-like domain"/>
    <property type="match status" value="1"/>
</dbReference>
<organism evidence="2 3">
    <name type="scientific">Bradyrhizobium brasilense</name>
    <dbReference type="NCBI Taxonomy" id="1419277"/>
    <lineage>
        <taxon>Bacteria</taxon>
        <taxon>Pseudomonadati</taxon>
        <taxon>Pseudomonadota</taxon>
        <taxon>Alphaproteobacteria</taxon>
        <taxon>Hyphomicrobiales</taxon>
        <taxon>Nitrobacteraceae</taxon>
        <taxon>Bradyrhizobium</taxon>
    </lineage>
</organism>
<accession>A0ABY8JEN7</accession>
<dbReference type="PRINTS" id="PR01021">
    <property type="entry name" value="OMPADOMAIN"/>
</dbReference>
<proteinExistence type="predicted"/>
<dbReference type="Proteomes" id="UP001221546">
    <property type="component" value="Chromosome"/>
</dbReference>
<dbReference type="InterPro" id="IPR036737">
    <property type="entry name" value="OmpA-like_sf"/>
</dbReference>
<sequence length="339" mass="36849">MASPGKIQEYGSQAPDTIAAKLFNFEVGKFAIKPEHSNWLISVVAPKLRSGGSLTIIGLASRTGSDDFNMELSQNRLRAVIDLLRKQVPNNFKVALEVAKGERAAKYAGEMDGVENEAWRGVIISVWNKPNPPPPPPPPPPQPKPQFYPEERKFFKRWLGFGVKSGGQLLIGGIESTTAYVVNLGDLETFDLQIISSRWGLGLGGSGGAVAVIGFGFSVPYELHREPLNDWGVNVAFTEKLISKSALQSIHNSKYFIDGLKNGRYVAPALNTRNTFTAIGLLQNVRNALHTLYGGFEAAKGSGVIVLDLPFLGVGLELSAFLTRGTMYVSNPSHWIEPS</sequence>
<evidence type="ECO:0000313" key="2">
    <source>
        <dbReference type="EMBL" id="WFU62880.1"/>
    </source>
</evidence>
<name>A0ABY8JEN7_9BRAD</name>
<evidence type="ECO:0000313" key="3">
    <source>
        <dbReference type="Proteomes" id="UP001221546"/>
    </source>
</evidence>
<dbReference type="SUPFAM" id="SSF101447">
    <property type="entry name" value="Formin homology 2 domain (FH2 domain)"/>
    <property type="match status" value="1"/>
</dbReference>
<dbReference type="EMBL" id="CP121646">
    <property type="protein sequence ID" value="WFU62880.1"/>
    <property type="molecule type" value="Genomic_DNA"/>
</dbReference>